<feature type="signal peptide" evidence="1">
    <location>
        <begin position="1"/>
        <end position="21"/>
    </location>
</feature>
<keyword evidence="3" id="KW-1185">Reference proteome</keyword>
<evidence type="ECO:0000313" key="3">
    <source>
        <dbReference type="Proteomes" id="UP000091820"/>
    </source>
</evidence>
<dbReference type="AlphaFoldDB" id="A0A1A9W6T7"/>
<dbReference type="VEuPathDB" id="VectorBase:GBRI008308"/>
<organism evidence="2 3">
    <name type="scientific">Glossina brevipalpis</name>
    <dbReference type="NCBI Taxonomy" id="37001"/>
    <lineage>
        <taxon>Eukaryota</taxon>
        <taxon>Metazoa</taxon>
        <taxon>Ecdysozoa</taxon>
        <taxon>Arthropoda</taxon>
        <taxon>Hexapoda</taxon>
        <taxon>Insecta</taxon>
        <taxon>Pterygota</taxon>
        <taxon>Neoptera</taxon>
        <taxon>Endopterygota</taxon>
        <taxon>Diptera</taxon>
        <taxon>Brachycera</taxon>
        <taxon>Muscomorpha</taxon>
        <taxon>Hippoboscoidea</taxon>
        <taxon>Glossinidae</taxon>
        <taxon>Glossina</taxon>
    </lineage>
</organism>
<name>A0A1A9W6T7_9MUSC</name>
<accession>A0A1A9W6T7</accession>
<dbReference type="EnsemblMetazoa" id="GBRI008308-RA">
    <property type="protein sequence ID" value="GBRI008308-PA"/>
    <property type="gene ID" value="GBRI008308"/>
</dbReference>
<evidence type="ECO:0000256" key="1">
    <source>
        <dbReference type="SAM" id="SignalP"/>
    </source>
</evidence>
<feature type="chain" id="PRO_5008400052" evidence="1">
    <location>
        <begin position="22"/>
        <end position="224"/>
    </location>
</feature>
<reference evidence="2" key="2">
    <citation type="submission" date="2020-05" db="UniProtKB">
        <authorList>
            <consortium name="EnsemblMetazoa"/>
        </authorList>
    </citation>
    <scope>IDENTIFICATION</scope>
    <source>
        <strain evidence="2">IAEA</strain>
    </source>
</reference>
<sequence length="224" mass="25896">MFINKLKFIFASLLILATCRVAPVPIDNSVIEYFNKKINRIINENPEKISETNGYAFEFNNILQKLKKTIINPGNEINTVSDDDIVKMEEALKVFYNYQDKRKTLESRLSTAIKELEKSAQEGSISNESKGETYKHLLALERAKLTAAAEAEDILSKYEAFRQPIKPKKVSDQADEEVVKYLQNINIQLESLSSSAADQFKTLNKAREKEDDEEYCDYNWFKFW</sequence>
<keyword evidence="1" id="KW-0732">Signal</keyword>
<protein>
    <submittedName>
        <fullName evidence="2">Uncharacterized protein</fullName>
    </submittedName>
</protein>
<evidence type="ECO:0000313" key="2">
    <source>
        <dbReference type="EnsemblMetazoa" id="GBRI008308-PA"/>
    </source>
</evidence>
<dbReference type="Proteomes" id="UP000091820">
    <property type="component" value="Unassembled WGS sequence"/>
</dbReference>
<reference evidence="3" key="1">
    <citation type="submission" date="2014-03" db="EMBL/GenBank/DDBJ databases">
        <authorList>
            <person name="Aksoy S."/>
            <person name="Warren W."/>
            <person name="Wilson R.K."/>
        </authorList>
    </citation>
    <scope>NUCLEOTIDE SEQUENCE [LARGE SCALE GENOMIC DNA]</scope>
    <source>
        <strain evidence="3">IAEA</strain>
    </source>
</reference>
<proteinExistence type="predicted"/>